<feature type="signal peptide" evidence="1">
    <location>
        <begin position="1"/>
        <end position="23"/>
    </location>
</feature>
<organism evidence="2 3">
    <name type="scientific">Qipengyuania aquimaris</name>
    <dbReference type="NCBI Taxonomy" id="255984"/>
    <lineage>
        <taxon>Bacteria</taxon>
        <taxon>Pseudomonadati</taxon>
        <taxon>Pseudomonadota</taxon>
        <taxon>Alphaproteobacteria</taxon>
        <taxon>Sphingomonadales</taxon>
        <taxon>Erythrobacteraceae</taxon>
        <taxon>Qipengyuania</taxon>
    </lineage>
</organism>
<gene>
    <name evidence="2" type="ORF">KUV31_02040</name>
</gene>
<reference evidence="2" key="1">
    <citation type="submission" date="2021-06" db="EMBL/GenBank/DDBJ databases">
        <title>50 bacteria genomes isolated from Dapeng, Shenzhen, China.</title>
        <authorList>
            <person name="Zheng W."/>
            <person name="Yu S."/>
            <person name="Huang Y."/>
        </authorList>
    </citation>
    <scope>NUCLEOTIDE SEQUENCE</scope>
    <source>
        <strain evidence="2">DP4N28-2</strain>
    </source>
</reference>
<dbReference type="EMBL" id="JAHVKP010000001">
    <property type="protein sequence ID" value="MBY6217114.1"/>
    <property type="molecule type" value="Genomic_DNA"/>
</dbReference>
<evidence type="ECO:0000313" key="3">
    <source>
        <dbReference type="Proteomes" id="UP000824927"/>
    </source>
</evidence>
<dbReference type="RefSeq" id="WP_222404315.1">
    <property type="nucleotide sequence ID" value="NZ_JAHVKP010000001.1"/>
</dbReference>
<protein>
    <submittedName>
        <fullName evidence="2">GldG family protein</fullName>
    </submittedName>
</protein>
<comment type="caution">
    <text evidence="2">The sequence shown here is derived from an EMBL/GenBank/DDBJ whole genome shotgun (WGS) entry which is preliminary data.</text>
</comment>
<feature type="chain" id="PRO_5040129150" evidence="1">
    <location>
        <begin position="24"/>
        <end position="250"/>
    </location>
</feature>
<evidence type="ECO:0000256" key="1">
    <source>
        <dbReference type="SAM" id="SignalP"/>
    </source>
</evidence>
<keyword evidence="1" id="KW-0732">Signal</keyword>
<evidence type="ECO:0000313" key="2">
    <source>
        <dbReference type="EMBL" id="MBY6217114.1"/>
    </source>
</evidence>
<accession>A0A9Q3RZ27</accession>
<dbReference type="Proteomes" id="UP000824927">
    <property type="component" value="Unassembled WGS sequence"/>
</dbReference>
<dbReference type="AlphaFoldDB" id="A0A9Q3RZ27"/>
<dbReference type="PROSITE" id="PS51257">
    <property type="entry name" value="PROKAR_LIPOPROTEIN"/>
    <property type="match status" value="1"/>
</dbReference>
<proteinExistence type="predicted"/>
<name>A0A9Q3RZ27_9SPHN</name>
<sequence length="250" mass="26356">MPISPRASVLAISLGLLLAACNAAPEASGDLGGGESGPTLGLFSTLPIYWGEGADISSMIEGGSQPGWVRAQLEEDRTLTPLDTLEADALEGLEEVVLAQPRPLAPSENVAFDTWLRAGGKALIFADPVLTQHSEFPIGDPRRPHDMVLISPLLTRWGLELKFDDAQAEGQREAAFGQVAVPVELAGEFESSGDDPKAQCKIAESGIAVRCSVGEGEVLLIADAALLDDHYDTPERREALAALTASIFGE</sequence>